<reference evidence="1" key="1">
    <citation type="submission" date="2021-08" db="EMBL/GenBank/DDBJ databases">
        <title>The first chromosome-level gecko genome reveals the dynamic sex chromosomes of Neotropical dwarf geckos (Sphaerodactylidae: Sphaerodactylus).</title>
        <authorList>
            <person name="Pinto B.J."/>
            <person name="Keating S.E."/>
            <person name="Gamble T."/>
        </authorList>
    </citation>
    <scope>NUCLEOTIDE SEQUENCE</scope>
    <source>
        <strain evidence="1">TG3544</strain>
    </source>
</reference>
<protein>
    <submittedName>
        <fullName evidence="1">Uncharacterized protein</fullName>
    </submittedName>
</protein>
<organism evidence="1 2">
    <name type="scientific">Sphaerodactylus townsendi</name>
    <dbReference type="NCBI Taxonomy" id="933632"/>
    <lineage>
        <taxon>Eukaryota</taxon>
        <taxon>Metazoa</taxon>
        <taxon>Chordata</taxon>
        <taxon>Craniata</taxon>
        <taxon>Vertebrata</taxon>
        <taxon>Euteleostomi</taxon>
        <taxon>Lepidosauria</taxon>
        <taxon>Squamata</taxon>
        <taxon>Bifurcata</taxon>
        <taxon>Gekkota</taxon>
        <taxon>Sphaerodactylidae</taxon>
        <taxon>Sphaerodactylus</taxon>
    </lineage>
</organism>
<keyword evidence="2" id="KW-1185">Reference proteome</keyword>
<dbReference type="EMBL" id="CM037621">
    <property type="protein sequence ID" value="KAH8001404.1"/>
    <property type="molecule type" value="Genomic_DNA"/>
</dbReference>
<accession>A0ACB8F989</accession>
<gene>
    <name evidence="1" type="ORF">K3G42_006485</name>
</gene>
<comment type="caution">
    <text evidence="1">The sequence shown here is derived from an EMBL/GenBank/DDBJ whole genome shotgun (WGS) entry which is preliminary data.</text>
</comment>
<evidence type="ECO:0000313" key="2">
    <source>
        <dbReference type="Proteomes" id="UP000827872"/>
    </source>
</evidence>
<evidence type="ECO:0000313" key="1">
    <source>
        <dbReference type="EMBL" id="KAH8001404.1"/>
    </source>
</evidence>
<proteinExistence type="predicted"/>
<name>A0ACB8F989_9SAUR</name>
<dbReference type="Proteomes" id="UP000827872">
    <property type="component" value="Linkage Group LG08"/>
</dbReference>
<sequence>MLVPSCVPFPTPVDTAVLKGHLPSSYSTWASVICFGGFNFWPYVPAILSPLVGPHFHSSTVLRKRSVDFYTPPFSTLMAFQTGLRSPSLPFPTTDALRGRWG</sequence>